<evidence type="ECO:0000256" key="1">
    <source>
        <dbReference type="SAM" id="SignalP"/>
    </source>
</evidence>
<evidence type="ECO:0000313" key="2">
    <source>
        <dbReference type="EMBL" id="MFC4387635.1"/>
    </source>
</evidence>
<protein>
    <submittedName>
        <fullName evidence="2">Hydrolase</fullName>
    </submittedName>
</protein>
<dbReference type="InterPro" id="IPR052159">
    <property type="entry name" value="Competence_DNA_uptake"/>
</dbReference>
<proteinExistence type="predicted"/>
<evidence type="ECO:0000313" key="3">
    <source>
        <dbReference type="Proteomes" id="UP001595880"/>
    </source>
</evidence>
<gene>
    <name evidence="2" type="ORF">ACFOZ1_07385</name>
</gene>
<sequence>MKNKCLYRIVFVTFLALTQTSPVFTYTDNKSIDVIFFNLSEGEATLVVTENQKRILINTGSTNSKDELINHLKKLNVTSIDYLLITNTNDEYDGNMDQIAQKYDISEIIVPNHEDYTEEKNDKRFFVWKDLTDITLTNKLSLKLIDETEEGEVTFLLLFGNESILFSNDETSDVEERITKITNHVDVIKIAAFGSGDSPSQSFLELTDPYLSVIFHSNEYEINEDLVERLAASWIDVYFVRQTGSVYLRMTTNDFELLS</sequence>
<feature type="chain" id="PRO_5045062499" evidence="1">
    <location>
        <begin position="26"/>
        <end position="259"/>
    </location>
</feature>
<dbReference type="PANTHER" id="PTHR30619">
    <property type="entry name" value="DNA INTERNALIZATION/COMPETENCE PROTEIN COMEC/REC2"/>
    <property type="match status" value="1"/>
</dbReference>
<accession>A0ABV8VVM9</accession>
<dbReference type="EMBL" id="JBHSDV010000001">
    <property type="protein sequence ID" value="MFC4387635.1"/>
    <property type="molecule type" value="Genomic_DNA"/>
</dbReference>
<dbReference type="RefSeq" id="WP_390197752.1">
    <property type="nucleotide sequence ID" value="NZ_JBHSDV010000001.1"/>
</dbReference>
<organism evidence="2 3">
    <name type="scientific">Gracilibacillus marinus</name>
    <dbReference type="NCBI Taxonomy" id="630535"/>
    <lineage>
        <taxon>Bacteria</taxon>
        <taxon>Bacillati</taxon>
        <taxon>Bacillota</taxon>
        <taxon>Bacilli</taxon>
        <taxon>Bacillales</taxon>
        <taxon>Bacillaceae</taxon>
        <taxon>Gracilibacillus</taxon>
    </lineage>
</organism>
<dbReference type="SUPFAM" id="SSF56281">
    <property type="entry name" value="Metallo-hydrolase/oxidoreductase"/>
    <property type="match status" value="1"/>
</dbReference>
<keyword evidence="3" id="KW-1185">Reference proteome</keyword>
<name>A0ABV8VVM9_9BACI</name>
<dbReference type="Proteomes" id="UP001595880">
    <property type="component" value="Unassembled WGS sequence"/>
</dbReference>
<keyword evidence="1" id="KW-0732">Signal</keyword>
<dbReference type="Gene3D" id="3.60.15.10">
    <property type="entry name" value="Ribonuclease Z/Hydroxyacylglutathione hydrolase-like"/>
    <property type="match status" value="1"/>
</dbReference>
<dbReference type="InterPro" id="IPR036866">
    <property type="entry name" value="RibonucZ/Hydroxyglut_hydro"/>
</dbReference>
<dbReference type="PANTHER" id="PTHR30619:SF1">
    <property type="entry name" value="RECOMBINATION PROTEIN 2"/>
    <property type="match status" value="1"/>
</dbReference>
<feature type="signal peptide" evidence="1">
    <location>
        <begin position="1"/>
        <end position="25"/>
    </location>
</feature>
<dbReference type="GO" id="GO:0016787">
    <property type="term" value="F:hydrolase activity"/>
    <property type="evidence" value="ECO:0007669"/>
    <property type="project" value="UniProtKB-KW"/>
</dbReference>
<reference evidence="3" key="1">
    <citation type="journal article" date="2019" name="Int. J. Syst. Evol. Microbiol.">
        <title>The Global Catalogue of Microorganisms (GCM) 10K type strain sequencing project: providing services to taxonomists for standard genome sequencing and annotation.</title>
        <authorList>
            <consortium name="The Broad Institute Genomics Platform"/>
            <consortium name="The Broad Institute Genome Sequencing Center for Infectious Disease"/>
            <person name="Wu L."/>
            <person name="Ma J."/>
        </authorList>
    </citation>
    <scope>NUCLEOTIDE SEQUENCE [LARGE SCALE GENOMIC DNA]</scope>
    <source>
        <strain evidence="3">KACC 14058</strain>
    </source>
</reference>
<comment type="caution">
    <text evidence="2">The sequence shown here is derived from an EMBL/GenBank/DDBJ whole genome shotgun (WGS) entry which is preliminary data.</text>
</comment>
<keyword evidence="2" id="KW-0378">Hydrolase</keyword>